<dbReference type="EMBL" id="CANL01000005">
    <property type="protein sequence ID" value="CCM62605.1"/>
    <property type="molecule type" value="Genomic_DNA"/>
</dbReference>
<feature type="domain" description="Endonuclease/exonuclease/phosphatase" evidence="1">
    <location>
        <begin position="7"/>
        <end position="341"/>
    </location>
</feature>
<dbReference type="Proteomes" id="UP000018291">
    <property type="component" value="Unassembled WGS sequence"/>
</dbReference>
<sequence>MQPLRILTFNTQLRSWGMEAGADKSLFPSENAEPRAHSIADRILASPQDYDIVLLNEVFDEDAREILADRLGGRFGSMITKADEDQLGLQLLGVGLLVAPSLISQLVGLGLIGWSLLEGIWEDSGLMLFSRLPFDTVPAPPEFAGVFPNGVPFVGYEPFSETAGNDVHAAKGMIYARLRSGADRVHVFASHTQADSDAVGEHAETRVDQMAQMQRFIETCVGTAAPFQEEVYLLGDLNIVGANTNPATPGGTPLGAEEWSNLFYNPGAFFTDSLVEAWGIEQCGDDNGRDPGHTAPARYEPKEQRLDYFLHPASFAGRLEMQHQCLALEILDPSSSYTSDHRPVRVDLAHQDEHNSVALAQVISAPPDASESGGIYSGSMWWFRVEEKGSYEIDLHQKYGTPELAAFAATNLSTPMPPFGISESERGRRFVFPDVPFFLRVSELVRDSKSGFELRLHRNEGLDRFDAIGLLPSVEAAVEAPSSPNFANDDSSTPFSDENALWFMFDTVKVDTGAEQTVEVQLGGADAAGFELSVVELRDGNQWSVLGTDGPGSNTPSVRFGTADNGHFFAVARRLDPDARDLTAIWRTDLSVLYGRGSGIPNSEITLFCEDETDGFLGNEWGSDDIAVELVADESLTIKISNDQVGDFDDDDSRTLDPWITSITYVDKIDVTIIELDDTSANDRASATLLGADQLAGSPNFKILREEPGGVVHGELGFDFGDGNYRLTVTVGHWLPS</sequence>
<dbReference type="PANTHER" id="PTHR16320">
    <property type="entry name" value="SPHINGOMYELINASE FAMILY MEMBER"/>
    <property type="match status" value="1"/>
</dbReference>
<comment type="caution">
    <text evidence="2">The sequence shown here is derived from an EMBL/GenBank/DDBJ whole genome shotgun (WGS) entry which is preliminary data.</text>
</comment>
<proteinExistence type="predicted"/>
<gene>
    <name evidence="2" type="ORF">BN381_130163</name>
</gene>
<evidence type="ECO:0000313" key="3">
    <source>
        <dbReference type="Proteomes" id="UP000018291"/>
    </source>
</evidence>
<dbReference type="AlphaFoldDB" id="R4YX01"/>
<name>R4YX01_9ACTN</name>
<dbReference type="HOGENOM" id="CLU_376289_0_0_11"/>
<dbReference type="InterPro" id="IPR038772">
    <property type="entry name" value="Sph/SMPD2-like"/>
</dbReference>
<protein>
    <recommendedName>
        <fullName evidence="1">Endonuclease/exonuclease/phosphatase domain-containing protein</fullName>
    </recommendedName>
</protein>
<organism evidence="2 3">
    <name type="scientific">Candidatus Neomicrothrix parvicella RN1</name>
    <dbReference type="NCBI Taxonomy" id="1229780"/>
    <lineage>
        <taxon>Bacteria</taxon>
        <taxon>Bacillati</taxon>
        <taxon>Actinomycetota</taxon>
        <taxon>Acidimicrobiia</taxon>
        <taxon>Acidimicrobiales</taxon>
        <taxon>Microthrixaceae</taxon>
        <taxon>Candidatus Neomicrothrix</taxon>
    </lineage>
</organism>
<dbReference type="GO" id="GO:0004767">
    <property type="term" value="F:sphingomyelin phosphodiesterase activity"/>
    <property type="evidence" value="ECO:0007669"/>
    <property type="project" value="InterPro"/>
</dbReference>
<dbReference type="PANTHER" id="PTHR16320:SF23">
    <property type="entry name" value="SPHINGOMYELINASE C 1"/>
    <property type="match status" value="1"/>
</dbReference>
<reference evidence="2 3" key="1">
    <citation type="journal article" date="2013" name="ISME J.">
        <title>Metabolic model for the filamentous 'Candidatus Microthrix parvicella' based on genomic and metagenomic analyses.</title>
        <authorList>
            <person name="Jon McIlroy S."/>
            <person name="Kristiansen R."/>
            <person name="Albertsen M."/>
            <person name="Michael Karst S."/>
            <person name="Rossetti S."/>
            <person name="Lund Nielsen J."/>
            <person name="Tandoi V."/>
            <person name="James Seviour R."/>
            <person name="Nielsen P.H."/>
        </authorList>
    </citation>
    <scope>NUCLEOTIDE SEQUENCE [LARGE SCALE GENOMIC DNA]</scope>
    <source>
        <strain evidence="2 3">RN1</strain>
    </source>
</reference>
<dbReference type="Pfam" id="PF03372">
    <property type="entry name" value="Exo_endo_phos"/>
    <property type="match status" value="1"/>
</dbReference>
<dbReference type="Gene3D" id="3.60.10.10">
    <property type="entry name" value="Endonuclease/exonuclease/phosphatase"/>
    <property type="match status" value="1"/>
</dbReference>
<dbReference type="STRING" id="1229780.BN381_130163"/>
<dbReference type="InterPro" id="IPR005135">
    <property type="entry name" value="Endo/exonuclease/phosphatase"/>
</dbReference>
<evidence type="ECO:0000313" key="2">
    <source>
        <dbReference type="EMBL" id="CCM62605.1"/>
    </source>
</evidence>
<dbReference type="OrthoDB" id="9787701at2"/>
<accession>R4YX01</accession>
<evidence type="ECO:0000259" key="1">
    <source>
        <dbReference type="Pfam" id="PF03372"/>
    </source>
</evidence>
<dbReference type="eggNOG" id="COG3568">
    <property type="taxonomic scope" value="Bacteria"/>
</dbReference>
<dbReference type="SUPFAM" id="SSF56219">
    <property type="entry name" value="DNase I-like"/>
    <property type="match status" value="1"/>
</dbReference>
<dbReference type="InterPro" id="IPR036691">
    <property type="entry name" value="Endo/exonu/phosph_ase_sf"/>
</dbReference>
<keyword evidence="3" id="KW-1185">Reference proteome</keyword>
<dbReference type="RefSeq" id="WP_012224110.1">
    <property type="nucleotide sequence ID" value="NZ_HG422565.1"/>
</dbReference>